<evidence type="ECO:0000259" key="13">
    <source>
        <dbReference type="PROSITE" id="PS50836"/>
    </source>
</evidence>
<reference evidence="14" key="1">
    <citation type="submission" date="2019-08" db="EMBL/GenBank/DDBJ databases">
        <title>The improved chromosome-level genome for the pearl oyster Pinctada fucata martensii using PacBio sequencing and Hi-C.</title>
        <authorList>
            <person name="Zheng Z."/>
        </authorList>
    </citation>
    <scope>NUCLEOTIDE SEQUENCE</scope>
    <source>
        <strain evidence="14">ZZ-2019</strain>
        <tissue evidence="14">Adductor muscle</tissue>
    </source>
</reference>
<keyword evidence="11" id="KW-1015">Disulfide bond</keyword>
<dbReference type="GO" id="GO:0030667">
    <property type="term" value="C:secretory granule membrane"/>
    <property type="evidence" value="ECO:0007669"/>
    <property type="project" value="TreeGrafter"/>
</dbReference>
<evidence type="ECO:0000313" key="15">
    <source>
        <dbReference type="Proteomes" id="UP001186944"/>
    </source>
</evidence>
<keyword evidence="9" id="KW-0503">Monooxygenase</keyword>
<keyword evidence="10" id="KW-0472">Membrane</keyword>
<dbReference type="GO" id="GO:0005615">
    <property type="term" value="C:extracellular space"/>
    <property type="evidence" value="ECO:0007669"/>
    <property type="project" value="TreeGrafter"/>
</dbReference>
<dbReference type="PANTHER" id="PTHR10157">
    <property type="entry name" value="DOPAMINE BETA HYDROXYLASE RELATED"/>
    <property type="match status" value="1"/>
</dbReference>
<dbReference type="Gene3D" id="2.60.120.310">
    <property type="entry name" value="Copper type II, ascorbate-dependent monooxygenase, N-terminal domain"/>
    <property type="match status" value="1"/>
</dbReference>
<accession>A0AA89BN36</accession>
<comment type="caution">
    <text evidence="14">The sequence shown here is derived from an EMBL/GenBank/DDBJ whole genome shotgun (WGS) entry which is preliminary data.</text>
</comment>
<organism evidence="14 15">
    <name type="scientific">Pinctada imbricata</name>
    <name type="common">Atlantic pearl-oyster</name>
    <name type="synonym">Pinctada martensii</name>
    <dbReference type="NCBI Taxonomy" id="66713"/>
    <lineage>
        <taxon>Eukaryota</taxon>
        <taxon>Metazoa</taxon>
        <taxon>Spiralia</taxon>
        <taxon>Lophotrochozoa</taxon>
        <taxon>Mollusca</taxon>
        <taxon>Bivalvia</taxon>
        <taxon>Autobranchia</taxon>
        <taxon>Pteriomorphia</taxon>
        <taxon>Pterioida</taxon>
        <taxon>Pterioidea</taxon>
        <taxon>Pteriidae</taxon>
        <taxon>Pinctada</taxon>
    </lineage>
</organism>
<feature type="domain" description="DOMON" evidence="13">
    <location>
        <begin position="1"/>
        <end position="117"/>
    </location>
</feature>
<dbReference type="PRINTS" id="PR00767">
    <property type="entry name" value="DBMONOXGNASE"/>
</dbReference>
<evidence type="ECO:0000256" key="4">
    <source>
        <dbReference type="ARBA" id="ARBA00022692"/>
    </source>
</evidence>
<evidence type="ECO:0000256" key="7">
    <source>
        <dbReference type="ARBA" id="ARBA00023002"/>
    </source>
</evidence>
<dbReference type="SMART" id="SM00664">
    <property type="entry name" value="DoH"/>
    <property type="match status" value="1"/>
</dbReference>
<dbReference type="Pfam" id="PF03351">
    <property type="entry name" value="DOMON"/>
    <property type="match status" value="1"/>
</dbReference>
<dbReference type="InterPro" id="IPR036939">
    <property type="entry name" value="Cu2_ascorb_mOase_N_sf"/>
</dbReference>
<dbReference type="FunFam" id="2.60.120.310:FF:000004">
    <property type="entry name" value="DBH-like monooxygenase protein 1"/>
    <property type="match status" value="1"/>
</dbReference>
<evidence type="ECO:0000256" key="5">
    <source>
        <dbReference type="ARBA" id="ARBA00022723"/>
    </source>
</evidence>
<dbReference type="Gene3D" id="2.60.120.230">
    <property type="match status" value="1"/>
</dbReference>
<name>A0AA89BN36_PINIB</name>
<dbReference type="InterPro" id="IPR000323">
    <property type="entry name" value="Cu2_ascorb_mOase_N"/>
</dbReference>
<dbReference type="GO" id="GO:0006589">
    <property type="term" value="P:octopamine biosynthetic process"/>
    <property type="evidence" value="ECO:0007669"/>
    <property type="project" value="TreeGrafter"/>
</dbReference>
<evidence type="ECO:0000256" key="6">
    <source>
        <dbReference type="ARBA" id="ARBA00022989"/>
    </source>
</evidence>
<evidence type="ECO:0000256" key="1">
    <source>
        <dbReference type="ARBA" id="ARBA00001973"/>
    </source>
</evidence>
<dbReference type="GO" id="GO:0042421">
    <property type="term" value="P:norepinephrine biosynthetic process"/>
    <property type="evidence" value="ECO:0007669"/>
    <property type="project" value="TreeGrafter"/>
</dbReference>
<keyword evidence="5" id="KW-0479">Metal-binding</keyword>
<proteinExistence type="inferred from homology"/>
<comment type="cofactor">
    <cofactor evidence="1">
        <name>Cu(2+)</name>
        <dbReference type="ChEBI" id="CHEBI:29036"/>
    </cofactor>
</comment>
<dbReference type="InterPro" id="IPR045266">
    <property type="entry name" value="DOH_DOMON"/>
</dbReference>
<keyword evidence="6" id="KW-1133">Transmembrane helix</keyword>
<dbReference type="GO" id="GO:0005507">
    <property type="term" value="F:copper ion binding"/>
    <property type="evidence" value="ECO:0007669"/>
    <property type="project" value="InterPro"/>
</dbReference>
<keyword evidence="12" id="KW-0325">Glycoprotein</keyword>
<dbReference type="CDD" id="cd09631">
    <property type="entry name" value="DOMON_DOH"/>
    <property type="match status" value="1"/>
</dbReference>
<dbReference type="PROSITE" id="PS00084">
    <property type="entry name" value="CU2_MONOOXYGENASE_1"/>
    <property type="match status" value="1"/>
</dbReference>
<dbReference type="SUPFAM" id="SSF49742">
    <property type="entry name" value="PHM/PNGase F"/>
    <property type="match status" value="2"/>
</dbReference>
<keyword evidence="7" id="KW-0560">Oxidoreductase</keyword>
<evidence type="ECO:0000313" key="14">
    <source>
        <dbReference type="EMBL" id="KAK3087538.1"/>
    </source>
</evidence>
<dbReference type="InterPro" id="IPR020611">
    <property type="entry name" value="Cu2_ascorb_mOase_CS-1"/>
</dbReference>
<evidence type="ECO:0000256" key="12">
    <source>
        <dbReference type="ARBA" id="ARBA00023180"/>
    </source>
</evidence>
<protein>
    <recommendedName>
        <fullName evidence="13">DOMON domain-containing protein</fullName>
    </recommendedName>
</protein>
<dbReference type="FunFam" id="2.60.120.230:FF:000001">
    <property type="entry name" value="Monooxygenase, DBH-like 1"/>
    <property type="match status" value="1"/>
</dbReference>
<dbReference type="GO" id="GO:0004500">
    <property type="term" value="F:dopamine beta-monooxygenase activity"/>
    <property type="evidence" value="ECO:0007669"/>
    <property type="project" value="InterPro"/>
</dbReference>
<evidence type="ECO:0000256" key="3">
    <source>
        <dbReference type="ARBA" id="ARBA00010676"/>
    </source>
</evidence>
<dbReference type="InterPro" id="IPR028460">
    <property type="entry name" value="Tbh/DBH"/>
</dbReference>
<sequence>MTLRWDVNYLEEKIYFRLVYRFVEKGWLVFGFSDYGDVREADVVLYGIDSRKNQYFKDCWTDKLGKLHTDSQQDYILTETASGQGFLGIEFHRKFDTCDTHDYMIDNGTTHIIFMVGNEDSPVKLSLDVKDVGLQRVQLLKPDIPPPRLPSDVWSFEIRAPAIEVPATDTTYWWYTTKLPILSRKHHIVKYEGIIQEKNNNLVHHMEVFHCEVEHDDVIPKFSGPGAAEGKPPKLESCRKVIGAWAMGAEAMVLPEEAGTPIGGPDYSPYVLLEIHYNNPQLKQGVRDSSGIRFYVSSILRPYDSGIMELGLEYTNKMAIPPRQHLFSLTGYCIPACTRIGLPRHGINVYASQLHTHMTGKRVFTKHVRRGVELPELNRDNHYSPHFQEIRKLPQLVTVLPGDSLVTTCEDSTESRPNVTVGGFSIREEMCVNYIHYYPKVDLEVCKSSIADSSLRQFFDFIARWNNPTVSRERGVKENYQSIHWTPTIVETLTSLYLTAPISMQCNHSDGRRFKVICDDMTINV</sequence>
<dbReference type="EMBL" id="VSWD01000011">
    <property type="protein sequence ID" value="KAK3087538.1"/>
    <property type="molecule type" value="Genomic_DNA"/>
</dbReference>
<dbReference type="Proteomes" id="UP001186944">
    <property type="component" value="Unassembled WGS sequence"/>
</dbReference>
<keyword evidence="4" id="KW-0812">Transmembrane</keyword>
<dbReference type="InterPro" id="IPR024548">
    <property type="entry name" value="Cu2_monoox_C"/>
</dbReference>
<gene>
    <name evidence="14" type="ORF">FSP39_007304</name>
</gene>
<evidence type="ECO:0000256" key="2">
    <source>
        <dbReference type="ARBA" id="ARBA00004167"/>
    </source>
</evidence>
<keyword evidence="8" id="KW-0186">Copper</keyword>
<dbReference type="PANTHER" id="PTHR10157:SF29">
    <property type="entry name" value="DOPAMINE BETA-HYDROXYLASE"/>
    <property type="match status" value="1"/>
</dbReference>
<dbReference type="Pfam" id="PF01082">
    <property type="entry name" value="Cu2_monooxygen"/>
    <property type="match status" value="1"/>
</dbReference>
<dbReference type="InterPro" id="IPR000945">
    <property type="entry name" value="DBH-like"/>
</dbReference>
<evidence type="ECO:0000256" key="11">
    <source>
        <dbReference type="ARBA" id="ARBA00023157"/>
    </source>
</evidence>
<comment type="similarity">
    <text evidence="3">Belongs to the copper type II ascorbate-dependent monooxygenase family.</text>
</comment>
<evidence type="ECO:0000256" key="8">
    <source>
        <dbReference type="ARBA" id="ARBA00023008"/>
    </source>
</evidence>
<dbReference type="GO" id="GO:0042420">
    <property type="term" value="P:dopamine catabolic process"/>
    <property type="evidence" value="ECO:0007669"/>
    <property type="project" value="TreeGrafter"/>
</dbReference>
<dbReference type="InterPro" id="IPR008977">
    <property type="entry name" value="PHM/PNGase_F_dom_sf"/>
</dbReference>
<dbReference type="InterPro" id="IPR014784">
    <property type="entry name" value="Cu2_ascorb_mOase-like_C"/>
</dbReference>
<keyword evidence="15" id="KW-1185">Reference proteome</keyword>
<comment type="subcellular location">
    <subcellularLocation>
        <location evidence="2">Membrane</location>
        <topology evidence="2">Single-pass membrane protein</topology>
    </subcellularLocation>
</comment>
<dbReference type="Pfam" id="PF03712">
    <property type="entry name" value="Cu2_monoox_C"/>
    <property type="match status" value="1"/>
</dbReference>
<dbReference type="AlphaFoldDB" id="A0AA89BN36"/>
<evidence type="ECO:0000256" key="10">
    <source>
        <dbReference type="ARBA" id="ARBA00023136"/>
    </source>
</evidence>
<dbReference type="InterPro" id="IPR005018">
    <property type="entry name" value="DOMON_domain"/>
</dbReference>
<evidence type="ECO:0000256" key="9">
    <source>
        <dbReference type="ARBA" id="ARBA00023033"/>
    </source>
</evidence>
<dbReference type="PROSITE" id="PS50836">
    <property type="entry name" value="DOMON"/>
    <property type="match status" value="1"/>
</dbReference>